<accession>A0AAU2VRB6</accession>
<feature type="compositionally biased region" description="Low complexity" evidence="1">
    <location>
        <begin position="204"/>
        <end position="214"/>
    </location>
</feature>
<dbReference type="AlphaFoldDB" id="A0AAU2VRB6"/>
<dbReference type="EMBL" id="CP108313">
    <property type="protein sequence ID" value="WTW69900.1"/>
    <property type="molecule type" value="Genomic_DNA"/>
</dbReference>
<protein>
    <recommendedName>
        <fullName evidence="3">DUF6801 domain-containing protein</fullName>
    </recommendedName>
</protein>
<evidence type="ECO:0000259" key="3">
    <source>
        <dbReference type="Pfam" id="PF20611"/>
    </source>
</evidence>
<evidence type="ECO:0000313" key="4">
    <source>
        <dbReference type="EMBL" id="WTW69900.1"/>
    </source>
</evidence>
<organism evidence="4">
    <name type="scientific">Streptomyces sp. NBC_00008</name>
    <dbReference type="NCBI Taxonomy" id="2903610"/>
    <lineage>
        <taxon>Bacteria</taxon>
        <taxon>Bacillati</taxon>
        <taxon>Actinomycetota</taxon>
        <taxon>Actinomycetes</taxon>
        <taxon>Kitasatosporales</taxon>
        <taxon>Streptomycetaceae</taxon>
        <taxon>Streptomyces</taxon>
    </lineage>
</organism>
<evidence type="ECO:0000256" key="2">
    <source>
        <dbReference type="SAM" id="SignalP"/>
    </source>
</evidence>
<dbReference type="InterPro" id="IPR046542">
    <property type="entry name" value="DUF6801"/>
</dbReference>
<feature type="signal peptide" evidence="2">
    <location>
        <begin position="1"/>
        <end position="26"/>
    </location>
</feature>
<feature type="domain" description="DUF6801" evidence="3">
    <location>
        <begin position="47"/>
        <end position="198"/>
    </location>
</feature>
<name>A0AAU2VRB6_9ACTN</name>
<dbReference type="Pfam" id="PF20611">
    <property type="entry name" value="DUF6801"/>
    <property type="match status" value="1"/>
</dbReference>
<feature type="compositionally biased region" description="Low complexity" evidence="1">
    <location>
        <begin position="224"/>
        <end position="252"/>
    </location>
</feature>
<keyword evidence="2" id="KW-0732">Signal</keyword>
<feature type="region of interest" description="Disordered" evidence="1">
    <location>
        <begin position="200"/>
        <end position="293"/>
    </location>
</feature>
<feature type="chain" id="PRO_5043894984" description="DUF6801 domain-containing protein" evidence="2">
    <location>
        <begin position="27"/>
        <end position="324"/>
    </location>
</feature>
<evidence type="ECO:0000256" key="1">
    <source>
        <dbReference type="SAM" id="MobiDB-lite"/>
    </source>
</evidence>
<reference evidence="4" key="1">
    <citation type="submission" date="2022-10" db="EMBL/GenBank/DDBJ databases">
        <title>The complete genomes of actinobacterial strains from the NBC collection.</title>
        <authorList>
            <person name="Joergensen T.S."/>
            <person name="Alvarez Arevalo M."/>
            <person name="Sterndorff E.B."/>
            <person name="Faurdal D."/>
            <person name="Vuksanovic O."/>
            <person name="Mourched A.-S."/>
            <person name="Charusanti P."/>
            <person name="Shaw S."/>
            <person name="Blin K."/>
            <person name="Weber T."/>
        </authorList>
    </citation>
    <scope>NUCLEOTIDE SEQUENCE</scope>
    <source>
        <strain evidence="4">NBC_00008</strain>
    </source>
</reference>
<proteinExistence type="predicted"/>
<gene>
    <name evidence="4" type="ORF">OG398_17275</name>
</gene>
<sequence>MRGDRGAGRKRTATASVLAATVAAGAAAGVLGAETAAAQPVSLTLRYACAFPYIGSQDITASISMDVPQDHTVGEPSHRLAIHAEATVGSGLTFGLAALGVRSVDGTLRAKTRVTAPEGDLGITVPLTVARTSIPSSGSLRIPAGGTAPPVTFTEAGPAEIVVGDFAVHLVPRDADGHPTLQELDVPCTVRGGQDTVLTSFTIAPAPRRSASAGPGTGEGPGPSSGKATAGPSPATTSASASASASATTGPTEAKPSSTWSSVPPGGAPHDDTVAGPSAADSPDDKDGRSPSPVLPVAAVLVIAGAASVAGLRLRKRQGDEGGG</sequence>